<dbReference type="PANTHER" id="PTHR42929">
    <property type="entry name" value="INNER MEMBRANE ABC TRANSPORTER PERMEASE PROTEIN YDCU-RELATED-RELATED"/>
    <property type="match status" value="1"/>
</dbReference>
<keyword evidence="3 8" id="KW-0813">Transport</keyword>
<evidence type="ECO:0000313" key="10">
    <source>
        <dbReference type="EMBL" id="SHG14014.1"/>
    </source>
</evidence>
<evidence type="ECO:0000256" key="8">
    <source>
        <dbReference type="RuleBase" id="RU363032"/>
    </source>
</evidence>
<dbReference type="Pfam" id="PF00528">
    <property type="entry name" value="BPD_transp_1"/>
    <property type="match status" value="1"/>
</dbReference>
<feature type="transmembrane region" description="Helical" evidence="8">
    <location>
        <begin position="58"/>
        <end position="81"/>
    </location>
</feature>
<dbReference type="InterPro" id="IPR035906">
    <property type="entry name" value="MetI-like_sf"/>
</dbReference>
<feature type="transmembrane region" description="Helical" evidence="8">
    <location>
        <begin position="207"/>
        <end position="226"/>
    </location>
</feature>
<proteinExistence type="inferred from homology"/>
<dbReference type="CDD" id="cd06261">
    <property type="entry name" value="TM_PBP2"/>
    <property type="match status" value="1"/>
</dbReference>
<evidence type="ECO:0000256" key="6">
    <source>
        <dbReference type="ARBA" id="ARBA00022989"/>
    </source>
</evidence>
<accession>A0A1M5HDJ9</accession>
<dbReference type="AlphaFoldDB" id="A0A1M5HDJ9"/>
<gene>
    <name evidence="10" type="ORF">SAMN05444169_0757</name>
</gene>
<dbReference type="Gene3D" id="1.10.3720.10">
    <property type="entry name" value="MetI-like"/>
    <property type="match status" value="1"/>
</dbReference>
<evidence type="ECO:0000256" key="5">
    <source>
        <dbReference type="ARBA" id="ARBA00022692"/>
    </source>
</evidence>
<evidence type="ECO:0000256" key="1">
    <source>
        <dbReference type="ARBA" id="ARBA00004651"/>
    </source>
</evidence>
<keyword evidence="6 8" id="KW-1133">Transmembrane helix</keyword>
<sequence length="336" mass="37057">MTTWSASGMNSSPLDAIPRLHPKACRAETRGKPFSGVTEIAPFMVQDRKSLAAWLQAAPMMLIFALFFLLPLVFVTIVSAWDYNEYEMIPAFSLRGYTDTFEGCIADLPGLCTILRTYLKTVKLCLLTWSLTLLIGFTVAYFLAFHVRSKTWQIVLTLLCTIPFWTSNVIRMIAWIPLLGRNGLVNQGLQGVGLINQPLEWLLFSEFSVVLALVHLFTFFMVVPIFNSMIRIDKKLIEAAYDAGATGWQTLVNVIIPLAKPGIVIGSIFVITIVMGDFVTIGVMGGQQIASAGKIIEARLNALQFPAAAANAVILLGITILIISALTRIVDIRKEL</sequence>
<evidence type="ECO:0000256" key="7">
    <source>
        <dbReference type="ARBA" id="ARBA00023136"/>
    </source>
</evidence>
<name>A0A1M5HDJ9_9BRAD</name>
<dbReference type="Proteomes" id="UP000190675">
    <property type="component" value="Chromosome I"/>
</dbReference>
<dbReference type="InterPro" id="IPR000515">
    <property type="entry name" value="MetI-like"/>
</dbReference>
<evidence type="ECO:0000259" key="9">
    <source>
        <dbReference type="PROSITE" id="PS50928"/>
    </source>
</evidence>
<evidence type="ECO:0000313" key="11">
    <source>
        <dbReference type="Proteomes" id="UP000190675"/>
    </source>
</evidence>
<dbReference type="GO" id="GO:0055085">
    <property type="term" value="P:transmembrane transport"/>
    <property type="evidence" value="ECO:0007669"/>
    <property type="project" value="InterPro"/>
</dbReference>
<dbReference type="SUPFAM" id="SSF161098">
    <property type="entry name" value="MetI-like"/>
    <property type="match status" value="1"/>
</dbReference>
<evidence type="ECO:0000256" key="3">
    <source>
        <dbReference type="ARBA" id="ARBA00022448"/>
    </source>
</evidence>
<dbReference type="EMBL" id="LT670818">
    <property type="protein sequence ID" value="SHG14014.1"/>
    <property type="molecule type" value="Genomic_DNA"/>
</dbReference>
<evidence type="ECO:0000256" key="2">
    <source>
        <dbReference type="ARBA" id="ARBA00007069"/>
    </source>
</evidence>
<evidence type="ECO:0000256" key="4">
    <source>
        <dbReference type="ARBA" id="ARBA00022475"/>
    </source>
</evidence>
<feature type="transmembrane region" description="Helical" evidence="8">
    <location>
        <begin position="126"/>
        <end position="147"/>
    </location>
</feature>
<dbReference type="PROSITE" id="PS50928">
    <property type="entry name" value="ABC_TM1"/>
    <property type="match status" value="1"/>
</dbReference>
<keyword evidence="4" id="KW-1003">Cell membrane</keyword>
<reference evidence="10 11" key="1">
    <citation type="submission" date="2016-11" db="EMBL/GenBank/DDBJ databases">
        <authorList>
            <person name="Jaros S."/>
            <person name="Januszkiewicz K."/>
            <person name="Wedrychowicz H."/>
        </authorList>
    </citation>
    <scope>NUCLEOTIDE SEQUENCE [LARGE SCALE GENOMIC DNA]</scope>
    <source>
        <strain evidence="10 11">GAS242</strain>
    </source>
</reference>
<feature type="transmembrane region" description="Helical" evidence="8">
    <location>
        <begin position="305"/>
        <end position="326"/>
    </location>
</feature>
<keyword evidence="7 8" id="KW-0472">Membrane</keyword>
<comment type="similarity">
    <text evidence="2">Belongs to the binding-protein-dependent transport system permease family. CysTW subfamily.</text>
</comment>
<keyword evidence="5 8" id="KW-0812">Transmembrane</keyword>
<feature type="domain" description="ABC transmembrane type-1" evidence="9">
    <location>
        <begin position="118"/>
        <end position="326"/>
    </location>
</feature>
<organism evidence="10 11">
    <name type="scientific">Bradyrhizobium erythrophlei</name>
    <dbReference type="NCBI Taxonomy" id="1437360"/>
    <lineage>
        <taxon>Bacteria</taxon>
        <taxon>Pseudomonadati</taxon>
        <taxon>Pseudomonadota</taxon>
        <taxon>Alphaproteobacteria</taxon>
        <taxon>Hyphomicrobiales</taxon>
        <taxon>Nitrobacteraceae</taxon>
        <taxon>Bradyrhizobium</taxon>
    </lineage>
</organism>
<comment type="subcellular location">
    <subcellularLocation>
        <location evidence="1 8">Cell membrane</location>
        <topology evidence="1 8">Multi-pass membrane protein</topology>
    </subcellularLocation>
</comment>
<dbReference type="PANTHER" id="PTHR42929:SF1">
    <property type="entry name" value="INNER MEMBRANE ABC TRANSPORTER PERMEASE PROTEIN YDCU-RELATED"/>
    <property type="match status" value="1"/>
</dbReference>
<protein>
    <submittedName>
        <fullName evidence="10">Putative spermidine/putrescine transport system permease protein</fullName>
    </submittedName>
</protein>
<feature type="transmembrane region" description="Helical" evidence="8">
    <location>
        <begin position="154"/>
        <end position="176"/>
    </location>
</feature>
<dbReference type="GO" id="GO:0005886">
    <property type="term" value="C:plasma membrane"/>
    <property type="evidence" value="ECO:0007669"/>
    <property type="project" value="UniProtKB-SubCell"/>
</dbReference>